<protein>
    <submittedName>
        <fullName evidence="4">Tape measure protein</fullName>
    </submittedName>
</protein>
<sequence>MATIQTSIQIHDGMTPAFKHMNNAMNIVINSFAALQSASGNAIDTASIEAARQQLAQAGAAFNNIQNNIQQASHQQQQFNQQIQNGTSAASGLLSKLGAIIGTYLSFQAGQSVVALSDEYTNSVARIDMMNDGLQTTAELQEMIFQAAQRSYGAYTRTADLVGKIGMNAGDAFQTSAEVVQFAELLNKQFGIAGTNAEGISSATLQLTQALGSGVLRGEELNAVFEAAPSIIHTIADYLEVNIGQIREMAKEGLLSAEVVKNAMISATDEINDKFNSMPLTWSQVFEYFKNEALWAFRPLLESINDIANSDRFKSFLESATNSLNMFASAVSFVFNLMVSTGRFIYDNWSLIAPVIGTATTAVVIYTGALLALRTASMLQAFWLGVKTLALGLYTATSWASVQATIAATGAAWGLNAALYSNPVLLVVMAIVILIGILYLAVAVINKFAGTSISATGIVAGVFSTFGAFIFNIIAFLWNLFASIAEFFVNVWNHKIYSVKRLFANLTNNVLDMGISISSGFDGVATNIANAFIWGANKAISAINWIIDALNQIPGVDLGKVGSIGNMDSFTGTLKNIKKGVNAWVGEAPSDYWQAPKMEMKSLGAAWDAGYSWGEGAADKLGGAIDMDNLLKNAGMGSDLNGALDEIGGKGADTAANTAKMANSMEGSEEDLKYLRDLAEQEVVNRFTTAEISIDMSGMSNSINSEMDLDGVVTYLEEKVYETMTIAAEGEHE</sequence>
<keyword evidence="2" id="KW-1133">Transmembrane helix</keyword>
<feature type="transmembrane region" description="Helical" evidence="2">
    <location>
        <begin position="324"/>
        <end position="345"/>
    </location>
</feature>
<feature type="coiled-coil region" evidence="1">
    <location>
        <begin position="48"/>
        <end position="82"/>
    </location>
</feature>
<dbReference type="InterPro" id="IPR013491">
    <property type="entry name" value="Tape_meas_N"/>
</dbReference>
<gene>
    <name evidence="4" type="ORF">J1899_18440</name>
</gene>
<dbReference type="NCBIfam" id="TIGR02675">
    <property type="entry name" value="tape_meas_nterm"/>
    <property type="match status" value="1"/>
</dbReference>
<evidence type="ECO:0000313" key="5">
    <source>
        <dbReference type="Proteomes" id="UP000679247"/>
    </source>
</evidence>
<keyword evidence="2" id="KW-0472">Membrane</keyword>
<dbReference type="Proteomes" id="UP000679247">
    <property type="component" value="Chromosome"/>
</dbReference>
<evidence type="ECO:0000313" key="4">
    <source>
        <dbReference type="EMBL" id="QVY60927.1"/>
    </source>
</evidence>
<keyword evidence="5" id="KW-1185">Reference proteome</keyword>
<proteinExistence type="predicted"/>
<name>A0ABX8FCR3_9BACI</name>
<evidence type="ECO:0000256" key="2">
    <source>
        <dbReference type="SAM" id="Phobius"/>
    </source>
</evidence>
<feature type="transmembrane region" description="Helical" evidence="2">
    <location>
        <begin position="425"/>
        <end position="445"/>
    </location>
</feature>
<accession>A0ABX8FCR3</accession>
<feature type="transmembrane region" description="Helical" evidence="2">
    <location>
        <begin position="393"/>
        <end position="413"/>
    </location>
</feature>
<dbReference type="EMBL" id="CP071709">
    <property type="protein sequence ID" value="QVY60927.1"/>
    <property type="molecule type" value="Genomic_DNA"/>
</dbReference>
<feature type="transmembrane region" description="Helical" evidence="2">
    <location>
        <begin position="457"/>
        <end position="481"/>
    </location>
</feature>
<evidence type="ECO:0000256" key="1">
    <source>
        <dbReference type="SAM" id="Coils"/>
    </source>
</evidence>
<reference evidence="4 5" key="1">
    <citation type="submission" date="2021-03" db="EMBL/GenBank/DDBJ databases">
        <title>The first data on the complete genome of the tetrodotoxin-producing bacterium.</title>
        <authorList>
            <person name="Melnikova D.I."/>
            <person name="Nijland R."/>
            <person name="Magarlamov T.Y."/>
        </authorList>
    </citation>
    <scope>NUCLEOTIDE SEQUENCE [LARGE SCALE GENOMIC DNA]</scope>
    <source>
        <strain evidence="4 5">1839</strain>
    </source>
</reference>
<dbReference type="Pfam" id="PF20155">
    <property type="entry name" value="TMP_3"/>
    <property type="match status" value="1"/>
</dbReference>
<organism evidence="4 5">
    <name type="scientific">Cytobacillus gottheilii</name>
    <dbReference type="NCBI Taxonomy" id="859144"/>
    <lineage>
        <taxon>Bacteria</taxon>
        <taxon>Bacillati</taxon>
        <taxon>Bacillota</taxon>
        <taxon>Bacilli</taxon>
        <taxon>Bacillales</taxon>
        <taxon>Bacillaceae</taxon>
        <taxon>Cytobacillus</taxon>
    </lineage>
</organism>
<dbReference type="RefSeq" id="WP_214475717.1">
    <property type="nucleotide sequence ID" value="NZ_CP071709.1"/>
</dbReference>
<feature type="domain" description="Tape measure protein N-terminal" evidence="3">
    <location>
        <begin position="111"/>
        <end position="293"/>
    </location>
</feature>
<keyword evidence="2" id="KW-0812">Transmembrane</keyword>
<keyword evidence="1" id="KW-0175">Coiled coil</keyword>
<feature type="transmembrane region" description="Helical" evidence="2">
    <location>
        <begin position="351"/>
        <end position="373"/>
    </location>
</feature>
<evidence type="ECO:0000259" key="3">
    <source>
        <dbReference type="Pfam" id="PF20155"/>
    </source>
</evidence>